<name>A0A5C7EWR4_9PROT</name>
<sequence length="68" mass="7456">MLGEPAPAGEELFHLLFGIAIEDGLAFWKLRFAASQVFPILALEDRLGVLEVEAPADFFPLDRNEVAA</sequence>
<keyword evidence="2" id="KW-1185">Reference proteome</keyword>
<organism evidence="1 2">
    <name type="scientific">Pelomicrobium methylotrophicum</name>
    <dbReference type="NCBI Taxonomy" id="2602750"/>
    <lineage>
        <taxon>Bacteria</taxon>
        <taxon>Pseudomonadati</taxon>
        <taxon>Pseudomonadota</taxon>
        <taxon>Hydrogenophilia</taxon>
        <taxon>Hydrogenophilia incertae sedis</taxon>
        <taxon>Pelomicrobium</taxon>
    </lineage>
</organism>
<evidence type="ECO:0000313" key="2">
    <source>
        <dbReference type="Proteomes" id="UP000321201"/>
    </source>
</evidence>
<proteinExistence type="predicted"/>
<reference evidence="1 2" key="1">
    <citation type="submission" date="2019-08" db="EMBL/GenBank/DDBJ databases">
        <title>Pelomicrobium methylotrophicum gen. nov., sp. nov. a moderately thermophilic, facultatively anaerobic, lithoautotrophic and methylotrophic bacterium isolated from a terrestrial mud volcano.</title>
        <authorList>
            <person name="Slobodkina G.B."/>
            <person name="Merkel A.Y."/>
            <person name="Slobodkin A.I."/>
        </authorList>
    </citation>
    <scope>NUCLEOTIDE SEQUENCE [LARGE SCALE GENOMIC DNA]</scope>
    <source>
        <strain evidence="1 2">SM250</strain>
    </source>
</reference>
<dbReference type="RefSeq" id="WP_147800099.1">
    <property type="nucleotide sequence ID" value="NZ_VPFL01000013.1"/>
</dbReference>
<comment type="caution">
    <text evidence="1">The sequence shown here is derived from an EMBL/GenBank/DDBJ whole genome shotgun (WGS) entry which is preliminary data.</text>
</comment>
<gene>
    <name evidence="1" type="ORF">FR698_10190</name>
</gene>
<protein>
    <submittedName>
        <fullName evidence="1">Uncharacterized protein</fullName>
    </submittedName>
</protein>
<evidence type="ECO:0000313" key="1">
    <source>
        <dbReference type="EMBL" id="TXF11470.1"/>
    </source>
</evidence>
<dbReference type="InParanoid" id="A0A5C7EWR4"/>
<dbReference type="Proteomes" id="UP000321201">
    <property type="component" value="Unassembled WGS sequence"/>
</dbReference>
<dbReference type="AlphaFoldDB" id="A0A5C7EWR4"/>
<accession>A0A5C7EWR4</accession>
<dbReference type="EMBL" id="VPFL01000013">
    <property type="protein sequence ID" value="TXF11470.1"/>
    <property type="molecule type" value="Genomic_DNA"/>
</dbReference>